<dbReference type="EMBL" id="JABTTQ020003506">
    <property type="protein sequence ID" value="KAK6115150.1"/>
    <property type="molecule type" value="Genomic_DNA"/>
</dbReference>
<proteinExistence type="predicted"/>
<reference evidence="2 3" key="1">
    <citation type="journal article" date="2021" name="Comput. Struct. Biotechnol. J.">
        <title>De novo genome assembly of the potent medicinal plant Rehmannia glutinosa using nanopore technology.</title>
        <authorList>
            <person name="Ma L."/>
            <person name="Dong C."/>
            <person name="Song C."/>
            <person name="Wang X."/>
            <person name="Zheng X."/>
            <person name="Niu Y."/>
            <person name="Chen S."/>
            <person name="Feng W."/>
        </authorList>
    </citation>
    <scope>NUCLEOTIDE SEQUENCE [LARGE SCALE GENOMIC DNA]</scope>
    <source>
        <strain evidence="2">DH-2019</strain>
    </source>
</reference>
<feature type="compositionally biased region" description="Low complexity" evidence="1">
    <location>
        <begin position="212"/>
        <end position="222"/>
    </location>
</feature>
<feature type="region of interest" description="Disordered" evidence="1">
    <location>
        <begin position="1"/>
        <end position="23"/>
    </location>
</feature>
<name>A0ABR0TZ33_REHGL</name>
<feature type="region of interest" description="Disordered" evidence="1">
    <location>
        <begin position="40"/>
        <end position="84"/>
    </location>
</feature>
<feature type="compositionally biased region" description="Acidic residues" evidence="1">
    <location>
        <begin position="54"/>
        <end position="71"/>
    </location>
</feature>
<dbReference type="Proteomes" id="UP001318860">
    <property type="component" value="Unassembled WGS sequence"/>
</dbReference>
<keyword evidence="3" id="KW-1185">Reference proteome</keyword>
<organism evidence="2 3">
    <name type="scientific">Rehmannia glutinosa</name>
    <name type="common">Chinese foxglove</name>
    <dbReference type="NCBI Taxonomy" id="99300"/>
    <lineage>
        <taxon>Eukaryota</taxon>
        <taxon>Viridiplantae</taxon>
        <taxon>Streptophyta</taxon>
        <taxon>Embryophyta</taxon>
        <taxon>Tracheophyta</taxon>
        <taxon>Spermatophyta</taxon>
        <taxon>Magnoliopsida</taxon>
        <taxon>eudicotyledons</taxon>
        <taxon>Gunneridae</taxon>
        <taxon>Pentapetalae</taxon>
        <taxon>asterids</taxon>
        <taxon>lamiids</taxon>
        <taxon>Lamiales</taxon>
        <taxon>Orobanchaceae</taxon>
        <taxon>Rehmannieae</taxon>
        <taxon>Rehmannia</taxon>
    </lineage>
</organism>
<evidence type="ECO:0000256" key="1">
    <source>
        <dbReference type="SAM" id="MobiDB-lite"/>
    </source>
</evidence>
<evidence type="ECO:0000313" key="3">
    <source>
        <dbReference type="Proteomes" id="UP001318860"/>
    </source>
</evidence>
<sequence>MESSDSDSLFDSDYNMESESSTEDYVIWEKNVDHIIESDLGVETGNIRNGFSEGEFDSSGEEDVNQDDNNFDESKISDSDEDVVDPDAIGTGDRNDVQSDGHNSIPFMPDRPAGQRPPILPPTPLVHSQDDMGCLDFHLSHTGSNIQMGVNLPYRPGPSPFQQLQMSNNVSTIMGPPPAVGQSLSQTSTYIPTSSQSYEAMKSIVTGGPNFLSLSQQSQSSSVGKKGVRNE</sequence>
<protein>
    <submittedName>
        <fullName evidence="2">Uncharacterized protein</fullName>
    </submittedName>
</protein>
<comment type="caution">
    <text evidence="2">The sequence shown here is derived from an EMBL/GenBank/DDBJ whole genome shotgun (WGS) entry which is preliminary data.</text>
</comment>
<evidence type="ECO:0000313" key="2">
    <source>
        <dbReference type="EMBL" id="KAK6115150.1"/>
    </source>
</evidence>
<feature type="compositionally biased region" description="Acidic residues" evidence="1">
    <location>
        <begin position="1"/>
        <end position="22"/>
    </location>
</feature>
<accession>A0ABR0TZ33</accession>
<feature type="region of interest" description="Disordered" evidence="1">
    <location>
        <begin position="209"/>
        <end position="231"/>
    </location>
</feature>
<gene>
    <name evidence="2" type="ORF">DH2020_007419</name>
</gene>